<gene>
    <name evidence="1" type="ORF">DW016_13860</name>
</gene>
<evidence type="ECO:0000313" key="2">
    <source>
        <dbReference type="Proteomes" id="UP000261080"/>
    </source>
</evidence>
<sequence>MLTGFLKTEKDGNVCVLSALNGGEKSVIKPGQYLYINVARGWIPVELKYSERENRLYFEHLPNLSVNGRMALVK</sequence>
<evidence type="ECO:0000313" key="1">
    <source>
        <dbReference type="EMBL" id="RGE84979.1"/>
    </source>
</evidence>
<dbReference type="GeneID" id="97191943"/>
<accession>A0A3E3JZ92</accession>
<dbReference type="OrthoDB" id="1971573at2"/>
<proteinExistence type="predicted"/>
<evidence type="ECO:0008006" key="3">
    <source>
        <dbReference type="Google" id="ProtNLM"/>
    </source>
</evidence>
<protein>
    <recommendedName>
        <fullName evidence="3">DUF5348 domain-containing protein</fullName>
    </recommendedName>
</protein>
<dbReference type="EMBL" id="QVLX01000010">
    <property type="protein sequence ID" value="RGE84979.1"/>
    <property type="molecule type" value="Genomic_DNA"/>
</dbReference>
<dbReference type="Proteomes" id="UP000261080">
    <property type="component" value="Unassembled WGS sequence"/>
</dbReference>
<name>A0A3E3JZ92_9FIRM</name>
<reference evidence="1 2" key="1">
    <citation type="submission" date="2018-08" db="EMBL/GenBank/DDBJ databases">
        <title>A genome reference for cultivated species of the human gut microbiota.</title>
        <authorList>
            <person name="Zou Y."/>
            <person name="Xue W."/>
            <person name="Luo G."/>
        </authorList>
    </citation>
    <scope>NUCLEOTIDE SEQUENCE [LARGE SCALE GENOMIC DNA]</scope>
    <source>
        <strain evidence="1 2">AF37-2AT</strain>
    </source>
</reference>
<organism evidence="1 2">
    <name type="scientific">Sellimonas intestinalis</name>
    <dbReference type="NCBI Taxonomy" id="1653434"/>
    <lineage>
        <taxon>Bacteria</taxon>
        <taxon>Bacillati</taxon>
        <taxon>Bacillota</taxon>
        <taxon>Clostridia</taxon>
        <taxon>Lachnospirales</taxon>
        <taxon>Lachnospiraceae</taxon>
        <taxon>Sellimonas</taxon>
    </lineage>
</organism>
<dbReference type="AlphaFoldDB" id="A0A3E3JZ92"/>
<keyword evidence="2" id="KW-1185">Reference proteome</keyword>
<dbReference type="RefSeq" id="WP_024731913.1">
    <property type="nucleotide sequence ID" value="NZ_BAABYU010000001.1"/>
</dbReference>
<comment type="caution">
    <text evidence="1">The sequence shown here is derived from an EMBL/GenBank/DDBJ whole genome shotgun (WGS) entry which is preliminary data.</text>
</comment>